<dbReference type="Proteomes" id="UP000252731">
    <property type="component" value="Unassembled WGS sequence"/>
</dbReference>
<feature type="transmembrane region" description="Helical" evidence="1">
    <location>
        <begin position="32"/>
        <end position="49"/>
    </location>
</feature>
<organism evidence="2 3">
    <name type="scientific">Cytobacillus firmus</name>
    <name type="common">Bacillus firmus</name>
    <dbReference type="NCBI Taxonomy" id="1399"/>
    <lineage>
        <taxon>Bacteria</taxon>
        <taxon>Bacillati</taxon>
        <taxon>Bacillota</taxon>
        <taxon>Bacilli</taxon>
        <taxon>Bacillales</taxon>
        <taxon>Bacillaceae</taxon>
        <taxon>Cytobacillus</taxon>
    </lineage>
</organism>
<dbReference type="OrthoDB" id="1683771at2"/>
<dbReference type="AlphaFoldDB" id="A0A366JQU8"/>
<keyword evidence="1" id="KW-1133">Transmembrane helix</keyword>
<accession>A0A366JQU8</accession>
<reference evidence="2 3" key="1">
    <citation type="submission" date="2018-06" db="EMBL/GenBank/DDBJ databases">
        <title>Freshwater and sediment microbial communities from various areas in North America, analyzing microbe dynamics in response to fracking.</title>
        <authorList>
            <person name="Lamendella R."/>
        </authorList>
    </citation>
    <scope>NUCLEOTIDE SEQUENCE [LARGE SCALE GENOMIC DNA]</scope>
    <source>
        <strain evidence="2 3">14_TX</strain>
    </source>
</reference>
<comment type="caution">
    <text evidence="2">The sequence shown here is derived from an EMBL/GenBank/DDBJ whole genome shotgun (WGS) entry which is preliminary data.</text>
</comment>
<keyword evidence="3" id="KW-1185">Reference proteome</keyword>
<protein>
    <submittedName>
        <fullName evidence="2">Uncharacterized protein</fullName>
    </submittedName>
</protein>
<feature type="transmembrane region" description="Helical" evidence="1">
    <location>
        <begin position="128"/>
        <end position="148"/>
    </location>
</feature>
<evidence type="ECO:0000256" key="1">
    <source>
        <dbReference type="SAM" id="Phobius"/>
    </source>
</evidence>
<dbReference type="RefSeq" id="WP_113884705.1">
    <property type="nucleotide sequence ID" value="NZ_QNSF01000012.1"/>
</dbReference>
<gene>
    <name evidence="2" type="ORF">DFO70_112191</name>
</gene>
<evidence type="ECO:0000313" key="3">
    <source>
        <dbReference type="Proteomes" id="UP000252731"/>
    </source>
</evidence>
<sequence>MSLKKQWLINIVMILLSWSTIPFLGIRNVKRFLPASILIVILEGINVQIGKKRKWWFFYNNPKSYISGEFPYNIGPHLVSSMWILKLTYGNFKRFILLNAVIDFYFAFPHLSLMKKLKVAALDRLNNWQFFLYIFYKAPILYGFQYLFEKKE</sequence>
<proteinExistence type="predicted"/>
<keyword evidence="1" id="KW-0812">Transmembrane</keyword>
<keyword evidence="1" id="KW-0472">Membrane</keyword>
<name>A0A366JQU8_CYTFI</name>
<dbReference type="EMBL" id="QNSF01000012">
    <property type="protein sequence ID" value="RBP89154.1"/>
    <property type="molecule type" value="Genomic_DNA"/>
</dbReference>
<feature type="transmembrane region" description="Helical" evidence="1">
    <location>
        <begin position="91"/>
        <end position="108"/>
    </location>
</feature>
<evidence type="ECO:0000313" key="2">
    <source>
        <dbReference type="EMBL" id="RBP89154.1"/>
    </source>
</evidence>
<feature type="transmembrane region" description="Helical" evidence="1">
    <location>
        <begin position="7"/>
        <end position="26"/>
    </location>
</feature>